<dbReference type="Gene3D" id="1.10.540.10">
    <property type="entry name" value="Acyl-CoA dehydrogenase/oxidase, N-terminal domain"/>
    <property type="match status" value="1"/>
</dbReference>
<dbReference type="GO" id="GO:0003995">
    <property type="term" value="F:acyl-CoA dehydrogenase activity"/>
    <property type="evidence" value="ECO:0007669"/>
    <property type="project" value="TreeGrafter"/>
</dbReference>
<dbReference type="InterPro" id="IPR009100">
    <property type="entry name" value="AcylCoA_DH/oxidase_NM_dom_sf"/>
</dbReference>
<dbReference type="STRING" id="559298.A0A179UHU1"/>
<dbReference type="GO" id="GO:0033539">
    <property type="term" value="P:fatty acid beta-oxidation using acyl-CoA dehydrogenase"/>
    <property type="evidence" value="ECO:0007669"/>
    <property type="project" value="TreeGrafter"/>
</dbReference>
<evidence type="ECO:0000259" key="8">
    <source>
        <dbReference type="Pfam" id="PF00441"/>
    </source>
</evidence>
<dbReference type="GO" id="GO:0050660">
    <property type="term" value="F:flavin adenine dinucleotide binding"/>
    <property type="evidence" value="ECO:0007669"/>
    <property type="project" value="InterPro"/>
</dbReference>
<comment type="cofactor">
    <cofactor evidence="1 7">
        <name>FAD</name>
        <dbReference type="ChEBI" id="CHEBI:57692"/>
    </cofactor>
</comment>
<dbReference type="InterPro" id="IPR009075">
    <property type="entry name" value="AcylCo_DH/oxidase_C"/>
</dbReference>
<evidence type="ECO:0000256" key="1">
    <source>
        <dbReference type="ARBA" id="ARBA00001974"/>
    </source>
</evidence>
<feature type="domain" description="Acyl-CoA dehydrogenase/oxidase C-terminal" evidence="8">
    <location>
        <begin position="260"/>
        <end position="411"/>
    </location>
</feature>
<reference evidence="12" key="1">
    <citation type="journal article" date="2015" name="PLoS Genet.">
        <title>The dynamic genome and transcriptome of the human fungal pathogen Blastomyces and close relative Emmonsia.</title>
        <authorList>
            <person name="Munoz J.F."/>
            <person name="Gauthier G.M."/>
            <person name="Desjardins C.A."/>
            <person name="Gallo J.E."/>
            <person name="Holder J."/>
            <person name="Sullivan T.D."/>
            <person name="Marty A.J."/>
            <person name="Carmen J.C."/>
            <person name="Chen Z."/>
            <person name="Ding L."/>
            <person name="Gujja S."/>
            <person name="Magrini V."/>
            <person name="Misas E."/>
            <person name="Mitreva M."/>
            <person name="Priest M."/>
            <person name="Saif S."/>
            <person name="Whiston E.A."/>
            <person name="Young S."/>
            <person name="Zeng Q."/>
            <person name="Goldman W.E."/>
            <person name="Mardis E.R."/>
            <person name="Taylor J.W."/>
            <person name="McEwen J.G."/>
            <person name="Clay O.K."/>
            <person name="Klein B.S."/>
            <person name="Cuomo C.A."/>
        </authorList>
    </citation>
    <scope>NUCLEOTIDE SEQUENCE [LARGE SCALE GENOMIC DNA]</scope>
    <source>
        <strain evidence="12">SLH14081</strain>
    </source>
</reference>
<keyword evidence="4 7" id="KW-0285">Flavoprotein</keyword>
<dbReference type="InterPro" id="IPR037069">
    <property type="entry name" value="AcylCoA_DH/ox_N_sf"/>
</dbReference>
<evidence type="ECO:0000259" key="9">
    <source>
        <dbReference type="Pfam" id="PF02770"/>
    </source>
</evidence>
<sequence>MSASSRIPPMALPFVSERAKKTLDLVQEFVEKDCVPADAVFQAELGEGAQRWTTTPVILEELKVKAQKLGLWNMFLPKNHFREGAGFSNLEYGLMAEYLGRSRIASEATNNAAPDTGNMEVLAKYGNEAQKRQWLVPLLEGKIRSAFLMTEPDVASSDATNIKLDIRREGNEYVINGQKWWSSGIGDPRCKLLIVMGKTDPNNPDPYRQQSVVLVSMDTPGITVHRMLTVYGYDDAPHGHGHVSFNNVRVPVSNMVLGEGRGFEIIQGRLGPGRIHHTMRAIGAAEKALEYLIARANDESRKPFGAVLSSHGVILEWIAKSRIEIDAARLIVLNAAIKIDQGDAKSALREIAEAKVLVPQTVLTVIDRAVQAYGGMGVCQDTPLAAMWAGIRTLRLADGPDEVHLQQMGRRENKQRKDEVTKKINWQNAESQRLLNSKGFKSQL</sequence>
<gene>
    <name evidence="11" type="ORF">BDBG_03656</name>
</gene>
<dbReference type="PANTHER" id="PTHR48083">
    <property type="entry name" value="MEDIUM-CHAIN SPECIFIC ACYL-COA DEHYDROGENASE, MITOCHONDRIAL-RELATED"/>
    <property type="match status" value="1"/>
</dbReference>
<dbReference type="EMBL" id="GG657453">
    <property type="protein sequence ID" value="OAT07616.1"/>
    <property type="molecule type" value="Genomic_DNA"/>
</dbReference>
<protein>
    <submittedName>
        <fullName evidence="11">Acyl-CoA dehydrogenase</fullName>
    </submittedName>
</protein>
<dbReference type="SUPFAM" id="SSF47203">
    <property type="entry name" value="Acyl-CoA dehydrogenase C-terminal domain-like"/>
    <property type="match status" value="1"/>
</dbReference>
<dbReference type="RefSeq" id="XP_002625597.1">
    <property type="nucleotide sequence ID" value="XM_002625551.2"/>
</dbReference>
<dbReference type="VEuPathDB" id="FungiDB:BDBG_03656"/>
<keyword evidence="6 7" id="KW-0560">Oxidoreductase</keyword>
<evidence type="ECO:0000256" key="4">
    <source>
        <dbReference type="ARBA" id="ARBA00022630"/>
    </source>
</evidence>
<dbReference type="InterPro" id="IPR046373">
    <property type="entry name" value="Acyl-CoA_Oxase/DH_mid-dom_sf"/>
</dbReference>
<dbReference type="Gene3D" id="1.20.140.10">
    <property type="entry name" value="Butyryl-CoA Dehydrogenase, subunit A, domain 3"/>
    <property type="match status" value="1"/>
</dbReference>
<evidence type="ECO:0000256" key="7">
    <source>
        <dbReference type="RuleBase" id="RU362125"/>
    </source>
</evidence>
<evidence type="ECO:0000256" key="6">
    <source>
        <dbReference type="ARBA" id="ARBA00023002"/>
    </source>
</evidence>
<feature type="domain" description="Acyl-CoA oxidase/dehydrogenase middle" evidence="9">
    <location>
        <begin position="146"/>
        <end position="248"/>
    </location>
</feature>
<evidence type="ECO:0000256" key="3">
    <source>
        <dbReference type="ARBA" id="ARBA00011738"/>
    </source>
</evidence>
<dbReference type="OrthoDB" id="434771at2759"/>
<name>A0A179UHU1_BLAGS</name>
<dbReference type="GeneID" id="8505107"/>
<organism evidence="11 12">
    <name type="scientific">Blastomyces gilchristii (strain SLH14081)</name>
    <name type="common">Blastomyces dermatitidis</name>
    <dbReference type="NCBI Taxonomy" id="559298"/>
    <lineage>
        <taxon>Eukaryota</taxon>
        <taxon>Fungi</taxon>
        <taxon>Dikarya</taxon>
        <taxon>Ascomycota</taxon>
        <taxon>Pezizomycotina</taxon>
        <taxon>Eurotiomycetes</taxon>
        <taxon>Eurotiomycetidae</taxon>
        <taxon>Onygenales</taxon>
        <taxon>Ajellomycetaceae</taxon>
        <taxon>Blastomyces</taxon>
    </lineage>
</organism>
<dbReference type="Pfam" id="PF02771">
    <property type="entry name" value="Acyl-CoA_dh_N"/>
    <property type="match status" value="1"/>
</dbReference>
<dbReference type="AlphaFoldDB" id="A0A179UHU1"/>
<dbReference type="SUPFAM" id="SSF56645">
    <property type="entry name" value="Acyl-CoA dehydrogenase NM domain-like"/>
    <property type="match status" value="1"/>
</dbReference>
<dbReference type="InterPro" id="IPR050741">
    <property type="entry name" value="Acyl-CoA_dehydrogenase"/>
</dbReference>
<dbReference type="Proteomes" id="UP000002038">
    <property type="component" value="Unassembled WGS sequence"/>
</dbReference>
<dbReference type="InterPro" id="IPR036250">
    <property type="entry name" value="AcylCo_DH-like_C"/>
</dbReference>
<comment type="similarity">
    <text evidence="2 7">Belongs to the acyl-CoA dehydrogenase family.</text>
</comment>
<keyword evidence="5 7" id="KW-0274">FAD</keyword>
<dbReference type="KEGG" id="bgh:BDBG_03656"/>
<dbReference type="PANTHER" id="PTHR48083:SF13">
    <property type="entry name" value="ACYL-COA DEHYDROGENASE FAMILY MEMBER 11"/>
    <property type="match status" value="1"/>
</dbReference>
<dbReference type="InterPro" id="IPR006091">
    <property type="entry name" value="Acyl-CoA_Oxase/DH_mid-dom"/>
</dbReference>
<dbReference type="FunFam" id="2.40.110.10:FF:000002">
    <property type="entry name" value="Acyl-CoA dehydrogenase fadE12"/>
    <property type="match status" value="1"/>
</dbReference>
<proteinExistence type="inferred from homology"/>
<accession>A0A179UHU1</accession>
<evidence type="ECO:0000256" key="5">
    <source>
        <dbReference type="ARBA" id="ARBA00022827"/>
    </source>
</evidence>
<evidence type="ECO:0000313" key="11">
    <source>
        <dbReference type="EMBL" id="OAT07616.1"/>
    </source>
</evidence>
<comment type="subunit">
    <text evidence="3">Homodimer.</text>
</comment>
<keyword evidence="12" id="KW-1185">Reference proteome</keyword>
<dbReference type="InterPro" id="IPR013786">
    <property type="entry name" value="AcylCoA_DH/ox_N"/>
</dbReference>
<evidence type="ECO:0000259" key="10">
    <source>
        <dbReference type="Pfam" id="PF02771"/>
    </source>
</evidence>
<dbReference type="Pfam" id="PF00441">
    <property type="entry name" value="Acyl-CoA_dh_1"/>
    <property type="match status" value="1"/>
</dbReference>
<feature type="domain" description="Acyl-CoA dehydrogenase/oxidase N-terminal" evidence="10">
    <location>
        <begin position="39"/>
        <end position="142"/>
    </location>
</feature>
<dbReference type="Pfam" id="PF02770">
    <property type="entry name" value="Acyl-CoA_dh_M"/>
    <property type="match status" value="1"/>
</dbReference>
<evidence type="ECO:0000313" key="12">
    <source>
        <dbReference type="Proteomes" id="UP000002038"/>
    </source>
</evidence>
<dbReference type="Gene3D" id="2.40.110.10">
    <property type="entry name" value="Butyryl-CoA Dehydrogenase, subunit A, domain 2"/>
    <property type="match status" value="1"/>
</dbReference>
<dbReference type="GO" id="GO:0005737">
    <property type="term" value="C:cytoplasm"/>
    <property type="evidence" value="ECO:0007669"/>
    <property type="project" value="TreeGrafter"/>
</dbReference>
<evidence type="ECO:0000256" key="2">
    <source>
        <dbReference type="ARBA" id="ARBA00009347"/>
    </source>
</evidence>